<dbReference type="Pfam" id="PF00891">
    <property type="entry name" value="Methyltransf_2"/>
    <property type="match status" value="1"/>
</dbReference>
<dbReference type="AlphaFoldDB" id="A0A932CN77"/>
<keyword evidence="2" id="KW-0808">Transferase</keyword>
<proteinExistence type="predicted"/>
<dbReference type="GO" id="GO:0008171">
    <property type="term" value="F:O-methyltransferase activity"/>
    <property type="evidence" value="ECO:0007669"/>
    <property type="project" value="InterPro"/>
</dbReference>
<dbReference type="CDD" id="cd02440">
    <property type="entry name" value="AdoMet_MTases"/>
    <property type="match status" value="1"/>
</dbReference>
<sequence>ARACEADERGIRILLEALCGLDLLSQEDGSYLLSPVAARYLSQESPFCVSNLSLGFAAPWEWGAFGRLADAVKSGQPNVYSYMEGRETECLEAMVSAIATLGIPTAEAICDVLGVGAGGEGTGLRVLDIACGSGVYGYTIARRDPHAQVVGLDRRNILRIAGRLAEQLGVAGRVQHRPGNVLSLRFGEEAFDLAIISNVFHQYGAQHVREILAKAYAALVSGGRLVLNDFIADDARCRATDALLMSVDMLIYTAEGEAHSLSEYRGWLEEAGFRQVSYHPLPGLTQLLVAVK</sequence>
<accession>A0A932CN77</accession>
<evidence type="ECO:0000256" key="2">
    <source>
        <dbReference type="ARBA" id="ARBA00022679"/>
    </source>
</evidence>
<dbReference type="PANTHER" id="PTHR43464">
    <property type="entry name" value="METHYLTRANSFERASE"/>
    <property type="match status" value="1"/>
</dbReference>
<dbReference type="PANTHER" id="PTHR43464:SF19">
    <property type="entry name" value="UBIQUINONE BIOSYNTHESIS O-METHYLTRANSFERASE, MITOCHONDRIAL"/>
    <property type="match status" value="1"/>
</dbReference>
<evidence type="ECO:0000259" key="4">
    <source>
        <dbReference type="Pfam" id="PF00891"/>
    </source>
</evidence>
<dbReference type="InterPro" id="IPR036388">
    <property type="entry name" value="WH-like_DNA-bd_sf"/>
</dbReference>
<dbReference type="SUPFAM" id="SSF53335">
    <property type="entry name" value="S-adenosyl-L-methionine-dependent methyltransferases"/>
    <property type="match status" value="1"/>
</dbReference>
<keyword evidence="3" id="KW-0949">S-adenosyl-L-methionine</keyword>
<evidence type="ECO:0000256" key="3">
    <source>
        <dbReference type="ARBA" id="ARBA00022691"/>
    </source>
</evidence>
<gene>
    <name evidence="5" type="ORF">HYY20_04960</name>
</gene>
<organism evidence="5 6">
    <name type="scientific">Tectimicrobiota bacterium</name>
    <dbReference type="NCBI Taxonomy" id="2528274"/>
    <lineage>
        <taxon>Bacteria</taxon>
        <taxon>Pseudomonadati</taxon>
        <taxon>Nitrospinota/Tectimicrobiota group</taxon>
        <taxon>Candidatus Tectimicrobiota</taxon>
    </lineage>
</organism>
<dbReference type="Proteomes" id="UP000769766">
    <property type="component" value="Unassembled WGS sequence"/>
</dbReference>
<feature type="domain" description="O-methyltransferase C-terminal" evidence="4">
    <location>
        <begin position="125"/>
        <end position="274"/>
    </location>
</feature>
<protein>
    <submittedName>
        <fullName evidence="5">Class I SAM-dependent methyltransferase</fullName>
    </submittedName>
</protein>
<dbReference type="PROSITE" id="PS51683">
    <property type="entry name" value="SAM_OMT_II"/>
    <property type="match status" value="1"/>
</dbReference>
<dbReference type="InterPro" id="IPR016461">
    <property type="entry name" value="COMT-like"/>
</dbReference>
<evidence type="ECO:0000313" key="6">
    <source>
        <dbReference type="Proteomes" id="UP000769766"/>
    </source>
</evidence>
<dbReference type="EMBL" id="JACPRF010000154">
    <property type="protein sequence ID" value="MBI2876212.1"/>
    <property type="molecule type" value="Genomic_DNA"/>
</dbReference>
<dbReference type="InterPro" id="IPR001077">
    <property type="entry name" value="COMT_C"/>
</dbReference>
<dbReference type="GO" id="GO:0032259">
    <property type="term" value="P:methylation"/>
    <property type="evidence" value="ECO:0007669"/>
    <property type="project" value="UniProtKB-KW"/>
</dbReference>
<dbReference type="Gene3D" id="1.10.10.10">
    <property type="entry name" value="Winged helix-like DNA-binding domain superfamily/Winged helix DNA-binding domain"/>
    <property type="match status" value="1"/>
</dbReference>
<dbReference type="InterPro" id="IPR029063">
    <property type="entry name" value="SAM-dependent_MTases_sf"/>
</dbReference>
<evidence type="ECO:0000256" key="1">
    <source>
        <dbReference type="ARBA" id="ARBA00022603"/>
    </source>
</evidence>
<comment type="caution">
    <text evidence="5">The sequence shown here is derived from an EMBL/GenBank/DDBJ whole genome shotgun (WGS) entry which is preliminary data.</text>
</comment>
<feature type="non-terminal residue" evidence="5">
    <location>
        <position position="1"/>
    </location>
</feature>
<name>A0A932CN77_UNCTE</name>
<keyword evidence="1 5" id="KW-0489">Methyltransferase</keyword>
<reference evidence="5" key="1">
    <citation type="submission" date="2020-07" db="EMBL/GenBank/DDBJ databases">
        <title>Huge and variable diversity of episymbiotic CPR bacteria and DPANN archaea in groundwater ecosystems.</title>
        <authorList>
            <person name="He C.Y."/>
            <person name="Keren R."/>
            <person name="Whittaker M."/>
            <person name="Farag I.F."/>
            <person name="Doudna J."/>
            <person name="Cate J.H.D."/>
            <person name="Banfield J.F."/>
        </authorList>
    </citation>
    <scope>NUCLEOTIDE SEQUENCE</scope>
    <source>
        <strain evidence="5">NC_groundwater_672_Ag_B-0.1um_62_36</strain>
    </source>
</reference>
<evidence type="ECO:0000313" key="5">
    <source>
        <dbReference type="EMBL" id="MBI2876212.1"/>
    </source>
</evidence>
<dbReference type="Gene3D" id="3.40.50.150">
    <property type="entry name" value="Vaccinia Virus protein VP39"/>
    <property type="match status" value="1"/>
</dbReference>